<evidence type="ECO:0000313" key="1">
    <source>
        <dbReference type="EMBL" id="QOT80474.1"/>
    </source>
</evidence>
<dbReference type="Proteomes" id="UP000397656">
    <property type="component" value="Chromosome 2"/>
</dbReference>
<dbReference type="GeneID" id="98403966"/>
<dbReference type="RefSeq" id="WP_150984978.1">
    <property type="nucleotide sequence ID" value="NZ_CP062804.1"/>
</dbReference>
<evidence type="ECO:0000313" key="2">
    <source>
        <dbReference type="Proteomes" id="UP000397656"/>
    </source>
</evidence>
<proteinExistence type="predicted"/>
<organism evidence="1 2">
    <name type="scientific">Cupriavidus basilensis</name>
    <dbReference type="NCBI Taxonomy" id="68895"/>
    <lineage>
        <taxon>Bacteria</taxon>
        <taxon>Pseudomonadati</taxon>
        <taxon>Pseudomonadota</taxon>
        <taxon>Betaproteobacteria</taxon>
        <taxon>Burkholderiales</taxon>
        <taxon>Burkholderiaceae</taxon>
        <taxon>Cupriavidus</taxon>
    </lineage>
</organism>
<name>A0A643FZ56_9BURK</name>
<dbReference type="EMBL" id="CP062804">
    <property type="protein sequence ID" value="QOT80474.1"/>
    <property type="molecule type" value="Genomic_DNA"/>
</dbReference>
<accession>A0A643FZ56</accession>
<reference evidence="1 2" key="1">
    <citation type="submission" date="2020-10" db="EMBL/GenBank/DDBJ databases">
        <title>Complete genome sequence of Cupriavidus basilensis CCUG 49340T.</title>
        <authorList>
            <person name="Salva-Serra F."/>
            <person name="Donoso R.A."/>
            <person name="Cho K.H."/>
            <person name="Yoo J.A."/>
            <person name="Lee K."/>
            <person name="Yoon S.-H."/>
            <person name="Perez-Pantoja D."/>
            <person name="Moore E.R.B."/>
        </authorList>
    </citation>
    <scope>NUCLEOTIDE SEQUENCE [LARGE SCALE GENOMIC DNA]</scope>
    <source>
        <strain evidence="2">CCUG 49340</strain>
    </source>
</reference>
<dbReference type="AlphaFoldDB" id="A0A643FZ56"/>
<protein>
    <submittedName>
        <fullName evidence="1">Uncharacterized protein</fullName>
    </submittedName>
</protein>
<gene>
    <name evidence="1" type="ORF">F7R26_023815</name>
</gene>
<sequence length="149" mass="17157">MDIIRKGCSAQNFGKKIANIPLASIVHAISDPRFERRQVMDFLVRLRVRILPFKPNGYQYSIASYFQSDLGRATALDHHVNRPHYVERDIGRSLDRFFANHPNVSRNPAEWGAQRSAHEKKIVEHYGHHREMAIGVASPRYVALKKRIG</sequence>